<evidence type="ECO:0000313" key="6">
    <source>
        <dbReference type="Proteomes" id="UP001383192"/>
    </source>
</evidence>
<dbReference type="InterPro" id="IPR029058">
    <property type="entry name" value="AB_hydrolase_fold"/>
</dbReference>
<feature type="domain" description="Carboxylesterase type B" evidence="4">
    <location>
        <begin position="22"/>
        <end position="100"/>
    </location>
</feature>
<dbReference type="EMBL" id="JAYKXP010000026">
    <property type="protein sequence ID" value="KAK7044085.1"/>
    <property type="molecule type" value="Genomic_DNA"/>
</dbReference>
<dbReference type="Gene3D" id="3.40.50.1820">
    <property type="entry name" value="alpha/beta hydrolase"/>
    <property type="match status" value="2"/>
</dbReference>
<dbReference type="GO" id="GO:0016787">
    <property type="term" value="F:hydrolase activity"/>
    <property type="evidence" value="ECO:0007669"/>
    <property type="project" value="UniProtKB-KW"/>
</dbReference>
<accession>A0AAW0CXL5</accession>
<sequence>MRSYTLLVLTSLLAAASGANLDVKLKTGTFRGASTTAGIERWLGIPFALPPVGERRFRAPVPVTEASGALRNATTFGNACPQPPSNLGAPISEDCLFLNLASGLMDPKDLNAGLLDQREALRFINANIRAFGGDPDKVTIWGQSAGAGSVQAHFIFPTSESLFRAGIGESAVGPFKNSPEAREFDIPGLPFARLVNNVGCSTDPDVLSCLREIPFDALLNISNQMIDSTLNMQLWQPCVAAGSMVPERASARIERGDFLHLPYFAGTTVNEGTTFSTTLRNRGLSGALENDAFAAFIRDLFINNSTITDDVVDRIITMWPANDPSLGAPFNTGDSLFDRAEAWYGDEMFLAPRRLFFQKGSPSQPMFAYRFAEFIPGNNPVLGVAHASDLPLLLGPAPTSVETTFSEQMIDAWVNFVNDLTPGGWSLSFSKHSDTLMFILDGFPEYSNDNPLVVQLQRDNITAIPDTWDLDMIEFLNTEEVLDEFEK</sequence>
<dbReference type="InterPro" id="IPR002018">
    <property type="entry name" value="CarbesteraseB"/>
</dbReference>
<keyword evidence="2 3" id="KW-0378">Hydrolase</keyword>
<evidence type="ECO:0000313" key="5">
    <source>
        <dbReference type="EMBL" id="KAK7044085.1"/>
    </source>
</evidence>
<evidence type="ECO:0000256" key="3">
    <source>
        <dbReference type="RuleBase" id="RU361235"/>
    </source>
</evidence>
<keyword evidence="6" id="KW-1185">Reference proteome</keyword>
<dbReference type="PANTHER" id="PTHR11559">
    <property type="entry name" value="CARBOXYLESTERASE"/>
    <property type="match status" value="1"/>
</dbReference>
<dbReference type="AlphaFoldDB" id="A0AAW0CXL5"/>
<feature type="signal peptide" evidence="3">
    <location>
        <begin position="1"/>
        <end position="18"/>
    </location>
</feature>
<keyword evidence="3" id="KW-0732">Signal</keyword>
<protein>
    <recommendedName>
        <fullName evidence="3">Carboxylic ester hydrolase</fullName>
        <ecNumber evidence="3">3.1.1.-</ecNumber>
    </recommendedName>
</protein>
<dbReference type="EC" id="3.1.1.-" evidence="3"/>
<dbReference type="Pfam" id="PF00135">
    <property type="entry name" value="COesterase"/>
    <property type="match status" value="2"/>
</dbReference>
<evidence type="ECO:0000256" key="2">
    <source>
        <dbReference type="ARBA" id="ARBA00022801"/>
    </source>
</evidence>
<reference evidence="5 6" key="1">
    <citation type="submission" date="2024-01" db="EMBL/GenBank/DDBJ databases">
        <title>A draft genome for a cacao thread blight-causing isolate of Paramarasmius palmivorus.</title>
        <authorList>
            <person name="Baruah I.K."/>
            <person name="Bukari Y."/>
            <person name="Amoako-Attah I."/>
            <person name="Meinhardt L.W."/>
            <person name="Bailey B.A."/>
            <person name="Cohen S.P."/>
        </authorList>
    </citation>
    <scope>NUCLEOTIDE SEQUENCE [LARGE SCALE GENOMIC DNA]</scope>
    <source>
        <strain evidence="5 6">GH-12</strain>
    </source>
</reference>
<dbReference type="Proteomes" id="UP001383192">
    <property type="component" value="Unassembled WGS sequence"/>
</dbReference>
<gene>
    <name evidence="5" type="ORF">VNI00_007801</name>
</gene>
<comment type="caution">
    <text evidence="5">The sequence shown here is derived from an EMBL/GenBank/DDBJ whole genome shotgun (WGS) entry which is preliminary data.</text>
</comment>
<organism evidence="5 6">
    <name type="scientific">Paramarasmius palmivorus</name>
    <dbReference type="NCBI Taxonomy" id="297713"/>
    <lineage>
        <taxon>Eukaryota</taxon>
        <taxon>Fungi</taxon>
        <taxon>Dikarya</taxon>
        <taxon>Basidiomycota</taxon>
        <taxon>Agaricomycotina</taxon>
        <taxon>Agaricomycetes</taxon>
        <taxon>Agaricomycetidae</taxon>
        <taxon>Agaricales</taxon>
        <taxon>Marasmiineae</taxon>
        <taxon>Marasmiaceae</taxon>
        <taxon>Paramarasmius</taxon>
    </lineage>
</organism>
<feature type="domain" description="Carboxylesterase type B" evidence="4">
    <location>
        <begin position="111"/>
        <end position="457"/>
    </location>
</feature>
<dbReference type="InterPro" id="IPR019826">
    <property type="entry name" value="Carboxylesterase_B_AS"/>
</dbReference>
<dbReference type="InterPro" id="IPR050309">
    <property type="entry name" value="Type-B_Carboxylest/Lipase"/>
</dbReference>
<name>A0AAW0CXL5_9AGAR</name>
<dbReference type="PROSITE" id="PS00122">
    <property type="entry name" value="CARBOXYLESTERASE_B_1"/>
    <property type="match status" value="1"/>
</dbReference>
<feature type="chain" id="PRO_5043100094" description="Carboxylic ester hydrolase" evidence="3">
    <location>
        <begin position="19"/>
        <end position="487"/>
    </location>
</feature>
<evidence type="ECO:0000256" key="1">
    <source>
        <dbReference type="ARBA" id="ARBA00005964"/>
    </source>
</evidence>
<evidence type="ECO:0000259" key="4">
    <source>
        <dbReference type="Pfam" id="PF00135"/>
    </source>
</evidence>
<comment type="similarity">
    <text evidence="1 3">Belongs to the type-B carboxylesterase/lipase family.</text>
</comment>
<proteinExistence type="inferred from homology"/>
<dbReference type="SUPFAM" id="SSF53474">
    <property type="entry name" value="alpha/beta-Hydrolases"/>
    <property type="match status" value="1"/>
</dbReference>